<feature type="transmembrane region" description="Helical" evidence="1">
    <location>
        <begin position="7"/>
        <end position="26"/>
    </location>
</feature>
<keyword evidence="1" id="KW-1133">Transmembrane helix</keyword>
<evidence type="ECO:0000313" key="2">
    <source>
        <dbReference type="EMBL" id="MBX8631395.1"/>
    </source>
</evidence>
<sequence>MSKKSENVLYLLLGVILPALLLVIFVYYRVNIFFIIVLLTYALTVVLTFYGTETKTQ</sequence>
<dbReference type="Proteomes" id="UP000750197">
    <property type="component" value="Unassembled WGS sequence"/>
</dbReference>
<evidence type="ECO:0000256" key="1">
    <source>
        <dbReference type="SAM" id="Phobius"/>
    </source>
</evidence>
<keyword evidence="1" id="KW-0812">Transmembrane</keyword>
<comment type="caution">
    <text evidence="3">The sequence shown here is derived from an EMBL/GenBank/DDBJ whole genome shotgun (WGS) entry which is preliminary data.</text>
</comment>
<dbReference type="AlphaFoldDB" id="A0A8J7YM23"/>
<feature type="transmembrane region" description="Helical" evidence="1">
    <location>
        <begin position="32"/>
        <end position="51"/>
    </location>
</feature>
<gene>
    <name evidence="2" type="ORF">J9259_02570</name>
    <name evidence="3" type="ORF">KIY12_00580</name>
</gene>
<name>A0A8J7YM23_9ARCH</name>
<protein>
    <submittedName>
        <fullName evidence="3">Uncharacterized protein</fullName>
    </submittedName>
</protein>
<dbReference type="Proteomes" id="UP000716004">
    <property type="component" value="Unassembled WGS sequence"/>
</dbReference>
<keyword evidence="1" id="KW-0472">Membrane</keyword>
<accession>A0A8J7YM23</accession>
<reference evidence="3" key="1">
    <citation type="submission" date="2021-05" db="EMBL/GenBank/DDBJ databases">
        <title>Genomic insights into ecological role and evolution of a novel Thermoplasmata order Candidatus Sysuiplasmatales.</title>
        <authorList>
            <person name="Yuan Y."/>
        </authorList>
    </citation>
    <scope>NUCLEOTIDE SEQUENCE</scope>
    <source>
        <strain evidence="3">TUT19-bin139</strain>
        <strain evidence="2">YP2-bin.285</strain>
    </source>
</reference>
<organism evidence="3 4">
    <name type="scientific">Candidatus Sysuiplasma superficiale</name>
    <dbReference type="NCBI Taxonomy" id="2823368"/>
    <lineage>
        <taxon>Archaea</taxon>
        <taxon>Methanobacteriati</taxon>
        <taxon>Thermoplasmatota</taxon>
        <taxon>Thermoplasmata</taxon>
        <taxon>Candidatus Sysuiplasmatales</taxon>
        <taxon>Candidatus Sysuiplasmataceae</taxon>
        <taxon>Candidatus Sysuiplasma</taxon>
    </lineage>
</organism>
<dbReference type="EMBL" id="JAGVSJ010000004">
    <property type="protein sequence ID" value="MBX8631395.1"/>
    <property type="molecule type" value="Genomic_DNA"/>
</dbReference>
<evidence type="ECO:0000313" key="3">
    <source>
        <dbReference type="EMBL" id="MBX8643220.1"/>
    </source>
</evidence>
<dbReference type="EMBL" id="JAHEAC010000002">
    <property type="protein sequence ID" value="MBX8643220.1"/>
    <property type="molecule type" value="Genomic_DNA"/>
</dbReference>
<evidence type="ECO:0000313" key="4">
    <source>
        <dbReference type="Proteomes" id="UP000750197"/>
    </source>
</evidence>
<proteinExistence type="predicted"/>